<gene>
    <name evidence="2" type="ORF">psal_cds_824</name>
</gene>
<feature type="compositionally biased region" description="Low complexity" evidence="1">
    <location>
        <begin position="17"/>
        <end position="35"/>
    </location>
</feature>
<dbReference type="Proteomes" id="UP000204584">
    <property type="component" value="Segment"/>
</dbReference>
<proteinExistence type="predicted"/>
<reference evidence="2 3" key="1">
    <citation type="journal article" date="2013" name="Science">
        <title>Pandoraviruses: amoeba viruses with genomes up to 2.5 Mb reaching that of parasitic eukaryotes.</title>
        <authorList>
            <person name="Philippe N."/>
            <person name="Legendre M."/>
            <person name="Doutre G."/>
            <person name="Coute Y."/>
            <person name="Poirot O."/>
            <person name="Lescot M."/>
            <person name="Arslan D."/>
            <person name="Seltzer V."/>
            <person name="Bertaux L."/>
            <person name="Bruley C."/>
            <person name="Garin J."/>
            <person name="Claverie J.M."/>
            <person name="Abergel C."/>
        </authorList>
    </citation>
    <scope>NUCLEOTIDE SEQUENCE [LARGE SCALE GENOMIC DNA]</scope>
</reference>
<sequence length="660" mass="71665">MQNGGDDRLWVDDSDSDSLSSSSDSDCSSWSSSSDSDSDDDSESDSDTMAGLRGLRPTDPREFSMFAHLAIFCNPMAGEAVCAYLHTTPDVEKTPCAYDLQGLARDMLSALPPRITDDASLRLDFTGNGREDVLAFFERLDRIADAHRRERERLHASDHTLAIGEVFSAWPVPHRGKEHDDAAPLSYLLVTGKVKQKKTAALFAIRFGPDSAESSRLVAKVGQDTCAPTLDPDAAGPFLAPYVGVVPTLLETLLADSDALPGDPCLPPNLVTGAIAGSLGHAKPATLPPQAYAAIWPSASLQYPTHYWPDEQDIKAAWLTQNQLCVALGAIVAYEAAETVGLDVPRYGRTDPLGAASLCDKGRHLEGLGLLRSDGTGPLSLLQTAQVRIVESAWRAPLVDLPDDIAAPLALALWRRACMAPRAKDGTIANAQCLLDVAHYWGVRPTKTHEERPEWLCQDLMTEAVARAASLGTHHAVPVAWEDTFRPSFPSRREHETMWRIEMASIEWIAETDDDGDIWGDGYSYSGRGRNCCSETDDQLRAHVTKAFARVYQRQPRVPDEPLIANAVDLTIRARAKGGGAASRTATSAKERATIALSVVRAHIGVDASQLSDTSMFPKRLCDAFRRLPSATDVPLRWNRPDADSKDASVNGQSPPRNLS</sequence>
<dbReference type="GeneID" id="16606646"/>
<feature type="compositionally biased region" description="Polar residues" evidence="1">
    <location>
        <begin position="648"/>
        <end position="660"/>
    </location>
</feature>
<name>S4VW32_9VIRU</name>
<evidence type="ECO:0000313" key="3">
    <source>
        <dbReference type="Proteomes" id="UP000204584"/>
    </source>
</evidence>
<accession>S4VW32</accession>
<feature type="compositionally biased region" description="Basic and acidic residues" evidence="1">
    <location>
        <begin position="1"/>
        <end position="11"/>
    </location>
</feature>
<dbReference type="RefSeq" id="YP_008437933.1">
    <property type="nucleotide sequence ID" value="NC_022098.1"/>
</dbReference>
<organism evidence="2 3">
    <name type="scientific">Pandoravirus salinus</name>
    <dbReference type="NCBI Taxonomy" id="1349410"/>
    <lineage>
        <taxon>Viruses</taxon>
        <taxon>Pandoravirus</taxon>
    </lineage>
</organism>
<dbReference type="EMBL" id="KC977571">
    <property type="protein sequence ID" value="AGO84859.1"/>
    <property type="molecule type" value="Genomic_DNA"/>
</dbReference>
<dbReference type="KEGG" id="vg:16606646"/>
<feature type="region of interest" description="Disordered" evidence="1">
    <location>
        <begin position="1"/>
        <end position="56"/>
    </location>
</feature>
<evidence type="ECO:0000256" key="1">
    <source>
        <dbReference type="SAM" id="MobiDB-lite"/>
    </source>
</evidence>
<feature type="compositionally biased region" description="Acidic residues" evidence="1">
    <location>
        <begin position="36"/>
        <end position="46"/>
    </location>
</feature>
<feature type="region of interest" description="Disordered" evidence="1">
    <location>
        <begin position="634"/>
        <end position="660"/>
    </location>
</feature>
<keyword evidence="3" id="KW-1185">Reference proteome</keyword>
<protein>
    <submittedName>
        <fullName evidence="2">Uncharacterized protein</fullName>
    </submittedName>
</protein>
<evidence type="ECO:0000313" key="2">
    <source>
        <dbReference type="EMBL" id="AGO84859.1"/>
    </source>
</evidence>